<evidence type="ECO:0000313" key="2">
    <source>
        <dbReference type="Proteomes" id="UP000693946"/>
    </source>
</evidence>
<keyword evidence="2" id="KW-1185">Reference proteome</keyword>
<gene>
    <name evidence="1" type="ORF">JOB18_005914</name>
</gene>
<evidence type="ECO:0000313" key="1">
    <source>
        <dbReference type="EMBL" id="KAG7495818.1"/>
    </source>
</evidence>
<dbReference type="EMBL" id="JAGKHQ010000015">
    <property type="protein sequence ID" value="KAG7495818.1"/>
    <property type="molecule type" value="Genomic_DNA"/>
</dbReference>
<reference evidence="1 2" key="1">
    <citation type="journal article" date="2021" name="Sci. Rep.">
        <title>Chromosome anchoring in Senegalese sole (Solea senegalensis) reveals sex-associated markers and genome rearrangements in flatfish.</title>
        <authorList>
            <person name="Guerrero-Cozar I."/>
            <person name="Gomez-Garrido J."/>
            <person name="Berbel C."/>
            <person name="Martinez-Blanch J.F."/>
            <person name="Alioto T."/>
            <person name="Claros M.G."/>
            <person name="Gagnaire P.A."/>
            <person name="Manchado M."/>
        </authorList>
    </citation>
    <scope>NUCLEOTIDE SEQUENCE [LARGE SCALE GENOMIC DNA]</scope>
    <source>
        <strain evidence="1">Sse05_10M</strain>
    </source>
</reference>
<name>A0AAV6QRQ9_SOLSE</name>
<dbReference type="AlphaFoldDB" id="A0AAV6QRQ9"/>
<evidence type="ECO:0008006" key="3">
    <source>
        <dbReference type="Google" id="ProtNLM"/>
    </source>
</evidence>
<proteinExistence type="predicted"/>
<comment type="caution">
    <text evidence="1">The sequence shown here is derived from an EMBL/GenBank/DDBJ whole genome shotgun (WGS) entry which is preliminary data.</text>
</comment>
<accession>A0AAV6QRQ9</accession>
<organism evidence="1 2">
    <name type="scientific">Solea senegalensis</name>
    <name type="common">Senegalese sole</name>
    <dbReference type="NCBI Taxonomy" id="28829"/>
    <lineage>
        <taxon>Eukaryota</taxon>
        <taxon>Metazoa</taxon>
        <taxon>Chordata</taxon>
        <taxon>Craniata</taxon>
        <taxon>Vertebrata</taxon>
        <taxon>Euteleostomi</taxon>
        <taxon>Actinopterygii</taxon>
        <taxon>Neopterygii</taxon>
        <taxon>Teleostei</taxon>
        <taxon>Neoteleostei</taxon>
        <taxon>Acanthomorphata</taxon>
        <taxon>Carangaria</taxon>
        <taxon>Pleuronectiformes</taxon>
        <taxon>Pleuronectoidei</taxon>
        <taxon>Soleidae</taxon>
        <taxon>Solea</taxon>
    </lineage>
</organism>
<protein>
    <recommendedName>
        <fullName evidence="3">EF-hand domain-containing protein</fullName>
    </recommendedName>
</protein>
<sequence length="88" mass="10027">MSKLMDLDRDSLVNFQEFVVFVATLTCLSCETKSSECENSAISVGVHDTRCYRSGFQSLSSERQRERTSRSPFAAPLYFRPRQVVPVK</sequence>
<dbReference type="Proteomes" id="UP000693946">
    <property type="component" value="Linkage Group LG3"/>
</dbReference>